<keyword evidence="1" id="KW-0227">DNA damage</keyword>
<reference evidence="4" key="5">
    <citation type="journal article" date="2021" name="G3 (Bethesda)">
        <title>Aegilops tauschii genome assembly Aet v5.0 features greater sequence contiguity and improved annotation.</title>
        <authorList>
            <person name="Wang L."/>
            <person name="Zhu T."/>
            <person name="Rodriguez J.C."/>
            <person name="Deal K.R."/>
            <person name="Dubcovsky J."/>
            <person name="McGuire P.E."/>
            <person name="Lux T."/>
            <person name="Spannagl M."/>
            <person name="Mayer K.F.X."/>
            <person name="Baldrich P."/>
            <person name="Meyers B.C."/>
            <person name="Huo N."/>
            <person name="Gu Y.Q."/>
            <person name="Zhou H."/>
            <person name="Devos K.M."/>
            <person name="Bennetzen J.L."/>
            <person name="Unver T."/>
            <person name="Budak H."/>
            <person name="Gulick P.J."/>
            <person name="Galiba G."/>
            <person name="Kalapos B."/>
            <person name="Nelson D.R."/>
            <person name="Li P."/>
            <person name="You F.M."/>
            <person name="Luo M.C."/>
            <person name="Dvorak J."/>
        </authorList>
    </citation>
    <scope>NUCLEOTIDE SEQUENCE [LARGE SCALE GENOMIC DNA]</scope>
    <source>
        <strain evidence="4">cv. AL8/78</strain>
    </source>
</reference>
<accession>A0A453A3X3</accession>
<dbReference type="EC" id="5.6.2.3" evidence="1"/>
<evidence type="ECO:0000256" key="1">
    <source>
        <dbReference type="RuleBase" id="RU363044"/>
    </source>
</evidence>
<dbReference type="GO" id="GO:0006310">
    <property type="term" value="P:DNA recombination"/>
    <property type="evidence" value="ECO:0007669"/>
    <property type="project" value="UniProtKB-KW"/>
</dbReference>
<dbReference type="PANTHER" id="PTHR10492">
    <property type="match status" value="1"/>
</dbReference>
<dbReference type="AlphaFoldDB" id="A0A453A3X3"/>
<evidence type="ECO:0000259" key="3">
    <source>
        <dbReference type="Pfam" id="PF21530"/>
    </source>
</evidence>
<dbReference type="GO" id="GO:0016887">
    <property type="term" value="F:ATP hydrolysis activity"/>
    <property type="evidence" value="ECO:0007669"/>
    <property type="project" value="RHEA"/>
</dbReference>
<reference evidence="5" key="2">
    <citation type="journal article" date="2017" name="Nat. Plants">
        <title>The Aegilops tauschii genome reveals multiple impacts of transposons.</title>
        <authorList>
            <person name="Zhao G."/>
            <person name="Zou C."/>
            <person name="Li K."/>
            <person name="Wang K."/>
            <person name="Li T."/>
            <person name="Gao L."/>
            <person name="Zhang X."/>
            <person name="Wang H."/>
            <person name="Yang Z."/>
            <person name="Liu X."/>
            <person name="Jiang W."/>
            <person name="Mao L."/>
            <person name="Kong X."/>
            <person name="Jiao Y."/>
            <person name="Jia J."/>
        </authorList>
    </citation>
    <scope>NUCLEOTIDE SEQUENCE [LARGE SCALE GENOMIC DNA]</scope>
    <source>
        <strain evidence="5">cv. AL8/78</strain>
    </source>
</reference>
<dbReference type="InterPro" id="IPR027417">
    <property type="entry name" value="P-loop_NTPase"/>
</dbReference>
<reference evidence="4" key="4">
    <citation type="submission" date="2019-03" db="UniProtKB">
        <authorList>
            <consortium name="EnsemblPlants"/>
        </authorList>
    </citation>
    <scope>IDENTIFICATION</scope>
</reference>
<dbReference type="Gramene" id="AET1Gv21030800.19">
    <property type="protein sequence ID" value="AET1Gv21030800.19"/>
    <property type="gene ID" value="AET1Gv21030800"/>
</dbReference>
<keyword evidence="1" id="KW-0067">ATP-binding</keyword>
<dbReference type="GO" id="GO:0000723">
    <property type="term" value="P:telomere maintenance"/>
    <property type="evidence" value="ECO:0007669"/>
    <property type="project" value="InterPro"/>
</dbReference>
<dbReference type="GO" id="GO:0043139">
    <property type="term" value="F:5'-3' DNA helicase activity"/>
    <property type="evidence" value="ECO:0007669"/>
    <property type="project" value="UniProtKB-EC"/>
</dbReference>
<protein>
    <recommendedName>
        <fullName evidence="1">ATP-dependent DNA helicase</fullName>
        <ecNumber evidence="1">5.6.2.3</ecNumber>
    </recommendedName>
</protein>
<evidence type="ECO:0000313" key="4">
    <source>
        <dbReference type="EnsemblPlants" id="AET1Gv21030800.19"/>
    </source>
</evidence>
<keyword evidence="1" id="KW-0233">DNA recombination</keyword>
<evidence type="ECO:0000313" key="5">
    <source>
        <dbReference type="Proteomes" id="UP000015105"/>
    </source>
</evidence>
<comment type="similarity">
    <text evidence="1">Belongs to the helicase family.</text>
</comment>
<name>A0A453A3X3_AEGTS</name>
<dbReference type="Pfam" id="PF05970">
    <property type="entry name" value="PIF1"/>
    <property type="match status" value="1"/>
</dbReference>
<dbReference type="SUPFAM" id="SSF52540">
    <property type="entry name" value="P-loop containing nucleoside triphosphate hydrolases"/>
    <property type="match status" value="1"/>
</dbReference>
<keyword evidence="1" id="KW-0347">Helicase</keyword>
<proteinExistence type="inferred from homology"/>
<dbReference type="InterPro" id="IPR010285">
    <property type="entry name" value="DNA_helicase_pif1-like_DEAD"/>
</dbReference>
<sequence>MTKRQAVKALDNSMRDVMSRPDLPFGGKTVVFGGDFRQVLPVVRKGSRAQIINSSLRRSYLWDSFAEYLLRIGDSKEETNRDGEVRLPDEICVSRTGKDTDLDTLIDNTFPSLDANTSDPDYITSRAILSTRNDCVDRINLKMISRFQGDEMVYHSFDCAVDDPHNYYPPEFLNTLTPNGLPPHVLKLKINCPVILLRNIDPANGLCNGTRLVVRGFQRNVIDAEIVLGQHAGKRIFLPRIPLCPSDDEMFPF</sequence>
<organism evidence="4 5">
    <name type="scientific">Aegilops tauschii subsp. strangulata</name>
    <name type="common">Goatgrass</name>
    <dbReference type="NCBI Taxonomy" id="200361"/>
    <lineage>
        <taxon>Eukaryota</taxon>
        <taxon>Viridiplantae</taxon>
        <taxon>Streptophyta</taxon>
        <taxon>Embryophyta</taxon>
        <taxon>Tracheophyta</taxon>
        <taxon>Spermatophyta</taxon>
        <taxon>Magnoliopsida</taxon>
        <taxon>Liliopsida</taxon>
        <taxon>Poales</taxon>
        <taxon>Poaceae</taxon>
        <taxon>BOP clade</taxon>
        <taxon>Pooideae</taxon>
        <taxon>Triticodae</taxon>
        <taxon>Triticeae</taxon>
        <taxon>Triticinae</taxon>
        <taxon>Aegilops</taxon>
    </lineage>
</organism>
<comment type="cofactor">
    <cofactor evidence="1">
        <name>Mg(2+)</name>
        <dbReference type="ChEBI" id="CHEBI:18420"/>
    </cofactor>
</comment>
<dbReference type="GO" id="GO:0005524">
    <property type="term" value="F:ATP binding"/>
    <property type="evidence" value="ECO:0007669"/>
    <property type="project" value="UniProtKB-KW"/>
</dbReference>
<dbReference type="GO" id="GO:0006281">
    <property type="term" value="P:DNA repair"/>
    <property type="evidence" value="ECO:0007669"/>
    <property type="project" value="UniProtKB-KW"/>
</dbReference>
<keyword evidence="1" id="KW-0547">Nucleotide-binding</keyword>
<dbReference type="PANTHER" id="PTHR10492:SF92">
    <property type="entry name" value="ATP-DEPENDENT DNA HELICASE"/>
    <property type="match status" value="1"/>
</dbReference>
<keyword evidence="5" id="KW-1185">Reference proteome</keyword>
<keyword evidence="1" id="KW-0234">DNA repair</keyword>
<dbReference type="EnsemblPlants" id="AET1Gv21030800.19">
    <property type="protein sequence ID" value="AET1Gv21030800.19"/>
    <property type="gene ID" value="AET1Gv21030800"/>
</dbReference>
<reference evidence="5" key="1">
    <citation type="journal article" date="2014" name="Science">
        <title>Ancient hybridizations among the ancestral genomes of bread wheat.</title>
        <authorList>
            <consortium name="International Wheat Genome Sequencing Consortium,"/>
            <person name="Marcussen T."/>
            <person name="Sandve S.R."/>
            <person name="Heier L."/>
            <person name="Spannagl M."/>
            <person name="Pfeifer M."/>
            <person name="Jakobsen K.S."/>
            <person name="Wulff B.B."/>
            <person name="Steuernagel B."/>
            <person name="Mayer K.F."/>
            <person name="Olsen O.A."/>
        </authorList>
    </citation>
    <scope>NUCLEOTIDE SEQUENCE [LARGE SCALE GENOMIC DNA]</scope>
    <source>
        <strain evidence="5">cv. AL8/78</strain>
    </source>
</reference>
<dbReference type="Pfam" id="PF21530">
    <property type="entry name" value="Pif1_2B_dom"/>
    <property type="match status" value="1"/>
</dbReference>
<reference evidence="4" key="3">
    <citation type="journal article" date="2017" name="Nature">
        <title>Genome sequence of the progenitor of the wheat D genome Aegilops tauschii.</title>
        <authorList>
            <person name="Luo M.C."/>
            <person name="Gu Y.Q."/>
            <person name="Puiu D."/>
            <person name="Wang H."/>
            <person name="Twardziok S.O."/>
            <person name="Deal K.R."/>
            <person name="Huo N."/>
            <person name="Zhu T."/>
            <person name="Wang L."/>
            <person name="Wang Y."/>
            <person name="McGuire P.E."/>
            <person name="Liu S."/>
            <person name="Long H."/>
            <person name="Ramasamy R.K."/>
            <person name="Rodriguez J.C."/>
            <person name="Van S.L."/>
            <person name="Yuan L."/>
            <person name="Wang Z."/>
            <person name="Xia Z."/>
            <person name="Xiao L."/>
            <person name="Anderson O.D."/>
            <person name="Ouyang S."/>
            <person name="Liang Y."/>
            <person name="Zimin A.V."/>
            <person name="Pertea G."/>
            <person name="Qi P."/>
            <person name="Bennetzen J.L."/>
            <person name="Dai X."/>
            <person name="Dawson M.W."/>
            <person name="Muller H.G."/>
            <person name="Kugler K."/>
            <person name="Rivarola-Duarte L."/>
            <person name="Spannagl M."/>
            <person name="Mayer K.F.X."/>
            <person name="Lu F.H."/>
            <person name="Bevan M.W."/>
            <person name="Leroy P."/>
            <person name="Li P."/>
            <person name="You F.M."/>
            <person name="Sun Q."/>
            <person name="Liu Z."/>
            <person name="Lyons E."/>
            <person name="Wicker T."/>
            <person name="Salzberg S.L."/>
            <person name="Devos K.M."/>
            <person name="Dvorak J."/>
        </authorList>
    </citation>
    <scope>NUCLEOTIDE SEQUENCE [LARGE SCALE GENOMIC DNA]</scope>
    <source>
        <strain evidence="4">cv. AL8/78</strain>
    </source>
</reference>
<feature type="domain" description="DNA helicase Pif1-like 2B" evidence="3">
    <location>
        <begin position="171"/>
        <end position="217"/>
    </location>
</feature>
<dbReference type="Proteomes" id="UP000015105">
    <property type="component" value="Chromosome 1D"/>
</dbReference>
<evidence type="ECO:0000259" key="2">
    <source>
        <dbReference type="Pfam" id="PF05970"/>
    </source>
</evidence>
<dbReference type="InterPro" id="IPR049163">
    <property type="entry name" value="Pif1-like_2B_dom"/>
</dbReference>
<keyword evidence="1" id="KW-0378">Hydrolase</keyword>
<feature type="domain" description="DNA helicase Pif1-like DEAD-box helicase" evidence="2">
    <location>
        <begin position="1"/>
        <end position="66"/>
    </location>
</feature>
<comment type="catalytic activity">
    <reaction evidence="1">
        <text>ATP + H2O = ADP + phosphate + H(+)</text>
        <dbReference type="Rhea" id="RHEA:13065"/>
        <dbReference type="ChEBI" id="CHEBI:15377"/>
        <dbReference type="ChEBI" id="CHEBI:15378"/>
        <dbReference type="ChEBI" id="CHEBI:30616"/>
        <dbReference type="ChEBI" id="CHEBI:43474"/>
        <dbReference type="ChEBI" id="CHEBI:456216"/>
        <dbReference type="EC" id="5.6.2.3"/>
    </reaction>
</comment>